<accession>A0AAV4WEH3</accession>
<gene>
    <name evidence="1" type="ORF">CEXT_460261</name>
</gene>
<dbReference type="EMBL" id="BPLR01016050">
    <property type="protein sequence ID" value="GIY80768.1"/>
    <property type="molecule type" value="Genomic_DNA"/>
</dbReference>
<dbReference type="Proteomes" id="UP001054945">
    <property type="component" value="Unassembled WGS sequence"/>
</dbReference>
<evidence type="ECO:0000313" key="1">
    <source>
        <dbReference type="EMBL" id="GIY80768.1"/>
    </source>
</evidence>
<reference evidence="1 2" key="1">
    <citation type="submission" date="2021-06" db="EMBL/GenBank/DDBJ databases">
        <title>Caerostris extrusa draft genome.</title>
        <authorList>
            <person name="Kono N."/>
            <person name="Arakawa K."/>
        </authorList>
    </citation>
    <scope>NUCLEOTIDE SEQUENCE [LARGE SCALE GENOMIC DNA]</scope>
</reference>
<organism evidence="1 2">
    <name type="scientific">Caerostris extrusa</name>
    <name type="common">Bark spider</name>
    <name type="synonym">Caerostris bankana</name>
    <dbReference type="NCBI Taxonomy" id="172846"/>
    <lineage>
        <taxon>Eukaryota</taxon>
        <taxon>Metazoa</taxon>
        <taxon>Ecdysozoa</taxon>
        <taxon>Arthropoda</taxon>
        <taxon>Chelicerata</taxon>
        <taxon>Arachnida</taxon>
        <taxon>Araneae</taxon>
        <taxon>Araneomorphae</taxon>
        <taxon>Entelegynae</taxon>
        <taxon>Araneoidea</taxon>
        <taxon>Araneidae</taxon>
        <taxon>Caerostris</taxon>
    </lineage>
</organism>
<protein>
    <submittedName>
        <fullName evidence="1">Uncharacterized protein</fullName>
    </submittedName>
</protein>
<keyword evidence="2" id="KW-1185">Reference proteome</keyword>
<comment type="caution">
    <text evidence="1">The sequence shown here is derived from an EMBL/GenBank/DDBJ whole genome shotgun (WGS) entry which is preliminary data.</text>
</comment>
<sequence length="132" mass="15055">MVAWNKNRSTFGTVSTLLNDNRLSFKLSAEVSLRWKHIINNRFYERLKCTSSTHELLYPRDAAKRSSYSCELTETSPTTSEMISTKAMFLLSCLVLAVIADDSKSIDGGFNYDYGRHRLSSENETVKKYPPT</sequence>
<proteinExistence type="predicted"/>
<dbReference type="AlphaFoldDB" id="A0AAV4WEH3"/>
<name>A0AAV4WEH3_CAEEX</name>
<evidence type="ECO:0000313" key="2">
    <source>
        <dbReference type="Proteomes" id="UP001054945"/>
    </source>
</evidence>